<dbReference type="Proteomes" id="UP000007494">
    <property type="component" value="Chromosome VIII"/>
</dbReference>
<accession>F0VJ59</accession>
<feature type="region of interest" description="Disordered" evidence="1">
    <location>
        <begin position="654"/>
        <end position="729"/>
    </location>
</feature>
<feature type="compositionally biased region" description="Polar residues" evidence="1">
    <location>
        <begin position="1"/>
        <end position="11"/>
    </location>
</feature>
<feature type="region of interest" description="Disordered" evidence="1">
    <location>
        <begin position="1"/>
        <end position="73"/>
    </location>
</feature>
<feature type="region of interest" description="Disordered" evidence="1">
    <location>
        <begin position="831"/>
        <end position="875"/>
    </location>
</feature>
<sequence>MGQACTRQQVLGPSRRGDVAEAAASPETDSVCDATQGASPGARQGQARSQSGPCRASEREEARRFASSPGGAPSRLLEGEKCMYTRKKWKPASPSLVYCLINNLADRHLAVVFDCREREKYEANHLHYAVCPWRNAQDVAAVLEYFEKHGAPLVANADILKKPKGLSPPASKSAAANPAARSPRFVFPAFLSRTQTLTSSANGAAAEKRQAGKGAGDKTPPSPLVFTPEGGASESTAPSLVVVGMTSGQLDREEARKAEEANEARSGGDAQTEMGGEKSAATPEETIEEGHKLEAETLKPDRATVAAAAMKRARSARSATLQEGPGTLVPASQFPQQTDEEDEQKAEEETEPRAAEATPEGDEPRRLVALKAWLRTVCKFRTVIMYGEGDDDALLLMFLNSLLDSGARFKAAIVLAGGISSLGSRYSPLLITSDLLLPGPVELIPPFQSVPSPSPLSQHAGAASACRRTASNLQEFQDIAARGSVKRLPSTRRVLGRTKTVETAAAFSVFVACTPSLIHENEEILRHFGIKMVINLTPTACPLPVAPIPQAAPASSPSRVRRLLSASPKLLGGFEVHNMPFTDVASFPFEDAAALLRHAKESNVAVLMNPALVSELHRHAETLAKVPSSGASSASQPAAAASARKAKNFAFHVLPFGPSRKGDAPGDEGTPETKERETEQEKHEAKEAPTPTQSFGNGPANQTTPEAPSPHPPHTLGSLYTDASPVSPLPVLREQPQEELTSHAPLEETTNKRFHESVGSHPELVKILLLAGFVLHPGEAVEFPSDAPLHKLSDLLALLPPASLNTAFGGTGREQDSSLLSTGNLSTSVRSLAPSSALQTPEVGRDTGSSLSSVPHAVASPAGRAASTGATDAQT</sequence>
<dbReference type="CDD" id="cd09212">
    <property type="entry name" value="PUB"/>
    <property type="match status" value="1"/>
</dbReference>
<gene>
    <name evidence="2" type="ORF">NCLIV_035510</name>
</gene>
<dbReference type="OMA" id="VFDCRER"/>
<protein>
    <recommendedName>
        <fullName evidence="4">PUB domain-containing protein</fullName>
    </recommendedName>
</protein>
<feature type="compositionally biased region" description="Acidic residues" evidence="1">
    <location>
        <begin position="338"/>
        <end position="350"/>
    </location>
</feature>
<proteinExistence type="predicted"/>
<feature type="compositionally biased region" description="Basic and acidic residues" evidence="1">
    <location>
        <begin position="288"/>
        <end position="302"/>
    </location>
</feature>
<name>F0VJ59_NEOCL</name>
<feature type="compositionally biased region" description="Polar residues" evidence="1">
    <location>
        <begin position="690"/>
        <end position="706"/>
    </location>
</feature>
<evidence type="ECO:0008006" key="4">
    <source>
        <dbReference type="Google" id="ProtNLM"/>
    </source>
</evidence>
<organism evidence="2 3">
    <name type="scientific">Neospora caninum (strain Liverpool)</name>
    <dbReference type="NCBI Taxonomy" id="572307"/>
    <lineage>
        <taxon>Eukaryota</taxon>
        <taxon>Sar</taxon>
        <taxon>Alveolata</taxon>
        <taxon>Apicomplexa</taxon>
        <taxon>Conoidasida</taxon>
        <taxon>Coccidia</taxon>
        <taxon>Eucoccidiorida</taxon>
        <taxon>Eimeriorina</taxon>
        <taxon>Sarcocystidae</taxon>
        <taxon>Neospora</taxon>
    </lineage>
</organism>
<reference evidence="3" key="1">
    <citation type="journal article" date="2012" name="PLoS Pathog.">
        <title>Comparative genomics of the apicomplexan parasites Toxoplasma gondii and Neospora caninum: Coccidia differing in host range and transmission strategy.</title>
        <authorList>
            <person name="Reid A.J."/>
            <person name="Vermont S.J."/>
            <person name="Cotton J.A."/>
            <person name="Harris D."/>
            <person name="Hill-Cawthorne G.A."/>
            <person name="Konen-Waisman S."/>
            <person name="Latham S.M."/>
            <person name="Mourier T."/>
            <person name="Norton R."/>
            <person name="Quail M.A."/>
            <person name="Sanders M."/>
            <person name="Shanmugam D."/>
            <person name="Sohal A."/>
            <person name="Wasmuth J.D."/>
            <person name="Brunk B."/>
            <person name="Grigg M.E."/>
            <person name="Howard J.C."/>
            <person name="Parkinson J."/>
            <person name="Roos D.S."/>
            <person name="Trees A.J."/>
            <person name="Berriman M."/>
            <person name="Pain A."/>
            <person name="Wastling J.M."/>
        </authorList>
    </citation>
    <scope>NUCLEOTIDE SEQUENCE [LARGE SCALE GENOMIC DNA]</scope>
    <source>
        <strain evidence="3">Liverpool</strain>
    </source>
</reference>
<feature type="compositionally biased region" description="Basic and acidic residues" evidence="1">
    <location>
        <begin position="250"/>
        <end position="263"/>
    </location>
</feature>
<dbReference type="RefSeq" id="XP_003883802.1">
    <property type="nucleotide sequence ID" value="XM_003883753.1"/>
</dbReference>
<dbReference type="AlphaFoldDB" id="F0VJ59"/>
<dbReference type="eggNOG" id="ENOG502T2H7">
    <property type="taxonomic scope" value="Eukaryota"/>
</dbReference>
<evidence type="ECO:0000313" key="3">
    <source>
        <dbReference type="Proteomes" id="UP000007494"/>
    </source>
</evidence>
<dbReference type="GeneID" id="13443259"/>
<dbReference type="InParanoid" id="F0VJ59"/>
<dbReference type="OrthoDB" id="336240at2759"/>
<feature type="compositionally biased region" description="Basic and acidic residues" evidence="1">
    <location>
        <begin position="671"/>
        <end position="687"/>
    </location>
</feature>
<dbReference type="EMBL" id="FR823390">
    <property type="protein sequence ID" value="CBZ53770.1"/>
    <property type="molecule type" value="Genomic_DNA"/>
</dbReference>
<evidence type="ECO:0000256" key="1">
    <source>
        <dbReference type="SAM" id="MobiDB-lite"/>
    </source>
</evidence>
<feature type="compositionally biased region" description="Low complexity" evidence="1">
    <location>
        <begin position="303"/>
        <end position="320"/>
    </location>
</feature>
<dbReference type="VEuPathDB" id="ToxoDB:NCLIV_035510"/>
<evidence type="ECO:0000313" key="2">
    <source>
        <dbReference type="EMBL" id="CBZ53770.1"/>
    </source>
</evidence>
<feature type="region of interest" description="Disordered" evidence="1">
    <location>
        <begin position="197"/>
        <end position="363"/>
    </location>
</feature>
<keyword evidence="3" id="KW-1185">Reference proteome</keyword>